<dbReference type="PANTHER" id="PTHR47599:SF3">
    <property type="entry name" value="CELL-TO-CELL MOVEMENT PROTEIN"/>
    <property type="match status" value="1"/>
</dbReference>
<reference evidence="2 4" key="1">
    <citation type="journal article" date="2011" name="Nature">
        <title>The Medicago genome provides insight into the evolution of rhizobial symbioses.</title>
        <authorList>
            <person name="Young N.D."/>
            <person name="Debelle F."/>
            <person name="Oldroyd G.E."/>
            <person name="Geurts R."/>
            <person name="Cannon S.B."/>
            <person name="Udvardi M.K."/>
            <person name="Benedito V.A."/>
            <person name="Mayer K.F."/>
            <person name="Gouzy J."/>
            <person name="Schoof H."/>
            <person name="Van de Peer Y."/>
            <person name="Proost S."/>
            <person name="Cook D.R."/>
            <person name="Meyers B.C."/>
            <person name="Spannagl M."/>
            <person name="Cheung F."/>
            <person name="De Mita S."/>
            <person name="Krishnakumar V."/>
            <person name="Gundlach H."/>
            <person name="Zhou S."/>
            <person name="Mudge J."/>
            <person name="Bharti A.K."/>
            <person name="Murray J.D."/>
            <person name="Naoumkina M.A."/>
            <person name="Rosen B."/>
            <person name="Silverstein K.A."/>
            <person name="Tang H."/>
            <person name="Rombauts S."/>
            <person name="Zhao P.X."/>
            <person name="Zhou P."/>
            <person name="Barbe V."/>
            <person name="Bardou P."/>
            <person name="Bechner M."/>
            <person name="Bellec A."/>
            <person name="Berger A."/>
            <person name="Berges H."/>
            <person name="Bidwell S."/>
            <person name="Bisseling T."/>
            <person name="Choisne N."/>
            <person name="Couloux A."/>
            <person name="Denny R."/>
            <person name="Deshpande S."/>
            <person name="Dai X."/>
            <person name="Doyle J.J."/>
            <person name="Dudez A.M."/>
            <person name="Farmer A.D."/>
            <person name="Fouteau S."/>
            <person name="Franken C."/>
            <person name="Gibelin C."/>
            <person name="Gish J."/>
            <person name="Goldstein S."/>
            <person name="Gonzalez A.J."/>
            <person name="Green P.J."/>
            <person name="Hallab A."/>
            <person name="Hartog M."/>
            <person name="Hua A."/>
            <person name="Humphray S.J."/>
            <person name="Jeong D.H."/>
            <person name="Jing Y."/>
            <person name="Jocker A."/>
            <person name="Kenton S.M."/>
            <person name="Kim D.J."/>
            <person name="Klee K."/>
            <person name="Lai H."/>
            <person name="Lang C."/>
            <person name="Lin S."/>
            <person name="Macmil S.L."/>
            <person name="Magdelenat G."/>
            <person name="Matthews L."/>
            <person name="McCorrison J."/>
            <person name="Monaghan E.L."/>
            <person name="Mun J.H."/>
            <person name="Najar F.Z."/>
            <person name="Nicholson C."/>
            <person name="Noirot C."/>
            <person name="O'Bleness M."/>
            <person name="Paule C.R."/>
            <person name="Poulain J."/>
            <person name="Prion F."/>
            <person name="Qin B."/>
            <person name="Qu C."/>
            <person name="Retzel E.F."/>
            <person name="Riddle C."/>
            <person name="Sallet E."/>
            <person name="Samain S."/>
            <person name="Samson N."/>
            <person name="Sanders I."/>
            <person name="Saurat O."/>
            <person name="Scarpelli C."/>
            <person name="Schiex T."/>
            <person name="Segurens B."/>
            <person name="Severin A.J."/>
            <person name="Sherrier D.J."/>
            <person name="Shi R."/>
            <person name="Sims S."/>
            <person name="Singer S.R."/>
            <person name="Sinharoy S."/>
            <person name="Sterck L."/>
            <person name="Viollet A."/>
            <person name="Wang B.B."/>
            <person name="Wang K."/>
            <person name="Wang M."/>
            <person name="Wang X."/>
            <person name="Warfsmann J."/>
            <person name="Weissenbach J."/>
            <person name="White D.D."/>
            <person name="White J.D."/>
            <person name="Wiley G.B."/>
            <person name="Wincker P."/>
            <person name="Xing Y."/>
            <person name="Yang L."/>
            <person name="Yao Z."/>
            <person name="Ying F."/>
            <person name="Zhai J."/>
            <person name="Zhou L."/>
            <person name="Zuber A."/>
            <person name="Denarie J."/>
            <person name="Dixon R.A."/>
            <person name="May G.D."/>
            <person name="Schwartz D.C."/>
            <person name="Rogers J."/>
            <person name="Quetier F."/>
            <person name="Town C.D."/>
            <person name="Roe B.A."/>
        </authorList>
    </citation>
    <scope>NUCLEOTIDE SEQUENCE [LARGE SCALE GENOMIC DNA]</scope>
    <source>
        <strain evidence="2">A17</strain>
        <strain evidence="3 4">cv. Jemalong A17</strain>
    </source>
</reference>
<dbReference type="GO" id="GO:0046740">
    <property type="term" value="P:transport of virus in host, cell to cell"/>
    <property type="evidence" value="ECO:0007669"/>
    <property type="project" value="UniProtKB-KW"/>
</dbReference>
<organism evidence="2 4">
    <name type="scientific">Medicago truncatula</name>
    <name type="common">Barrel medic</name>
    <name type="synonym">Medicago tribuloides</name>
    <dbReference type="NCBI Taxonomy" id="3880"/>
    <lineage>
        <taxon>Eukaryota</taxon>
        <taxon>Viridiplantae</taxon>
        <taxon>Streptophyta</taxon>
        <taxon>Embryophyta</taxon>
        <taxon>Tracheophyta</taxon>
        <taxon>Spermatophyta</taxon>
        <taxon>Magnoliopsida</taxon>
        <taxon>eudicotyledons</taxon>
        <taxon>Gunneridae</taxon>
        <taxon>Pentapetalae</taxon>
        <taxon>rosids</taxon>
        <taxon>fabids</taxon>
        <taxon>Fabales</taxon>
        <taxon>Fabaceae</taxon>
        <taxon>Papilionoideae</taxon>
        <taxon>50 kb inversion clade</taxon>
        <taxon>NPAAA clade</taxon>
        <taxon>Hologalegina</taxon>
        <taxon>IRL clade</taxon>
        <taxon>Trifolieae</taxon>
        <taxon>Medicago</taxon>
    </lineage>
</organism>
<keyword evidence="4" id="KW-1185">Reference proteome</keyword>
<dbReference type="EnsemblPlants" id="KEH22029">
    <property type="protein sequence ID" value="KEH22029"/>
    <property type="gene ID" value="MTR_7g029190"/>
</dbReference>
<accession>A0A072TWZ8</accession>
<sequence>MTEVSYFEGTSSYYVDDIIDNKIEEADLSLTAEENFKRKFNKFKEFFSRKNILKFGIMIGEEAISIENTQGNIVISTIHKTQIEKRIETFSEKEKSKIGYIHISTIQILIKSTFMKGIDSPLEIALEDSTILDKRQAKIAQTGDDSIAINAASINQGNHTRENINDEGPDKGYHRTVPIVRRQTHLLWGYQARKEIHQCSPYSIALSKLLVCTKYLGPIRIDFNLGTRRSEISSHYPIVNPSPVIYQTKTQTQMKLPSNRQLQPYLTALA</sequence>
<protein>
    <submittedName>
        <fullName evidence="2">Viral movement protein</fullName>
    </submittedName>
</protein>
<dbReference type="Proteomes" id="UP000002051">
    <property type="component" value="Unassembled WGS sequence"/>
</dbReference>
<evidence type="ECO:0000313" key="4">
    <source>
        <dbReference type="Proteomes" id="UP000002051"/>
    </source>
</evidence>
<dbReference type="AlphaFoldDB" id="A0A072TWZ8"/>
<evidence type="ECO:0000256" key="1">
    <source>
        <dbReference type="ARBA" id="ARBA00023054"/>
    </source>
</evidence>
<dbReference type="HOGENOM" id="CLU_1031947_0_0_1"/>
<name>A0A072TWZ8_MEDTR</name>
<keyword evidence="2" id="KW-0813">Transport</keyword>
<evidence type="ECO:0000313" key="2">
    <source>
        <dbReference type="EMBL" id="KEH22029.1"/>
    </source>
</evidence>
<dbReference type="PANTHER" id="PTHR47599">
    <property type="entry name" value="CELL-TO-CELL MOVEMENT PROTEIN"/>
    <property type="match status" value="1"/>
</dbReference>
<reference evidence="2 4" key="2">
    <citation type="journal article" date="2014" name="BMC Genomics">
        <title>An improved genome release (version Mt4.0) for the model legume Medicago truncatula.</title>
        <authorList>
            <person name="Tang H."/>
            <person name="Krishnakumar V."/>
            <person name="Bidwell S."/>
            <person name="Rosen B."/>
            <person name="Chan A."/>
            <person name="Zhou S."/>
            <person name="Gentzbittel L."/>
            <person name="Childs K.L."/>
            <person name="Yandell M."/>
            <person name="Gundlach H."/>
            <person name="Mayer K.F."/>
            <person name="Schwartz D.C."/>
            <person name="Town C.D."/>
        </authorList>
    </citation>
    <scope>GENOME REANNOTATION</scope>
    <source>
        <strain evidence="2">A17</strain>
        <strain evidence="3 4">cv. Jemalong A17</strain>
    </source>
</reference>
<gene>
    <name evidence="2" type="ordered locus">MTR_7g029190</name>
</gene>
<evidence type="ECO:0000313" key="3">
    <source>
        <dbReference type="EnsemblPlants" id="KEH22029"/>
    </source>
</evidence>
<keyword evidence="2" id="KW-0916">Viral movement protein</keyword>
<proteinExistence type="predicted"/>
<dbReference type="EMBL" id="CM001223">
    <property type="protein sequence ID" value="KEH22029.1"/>
    <property type="molecule type" value="Genomic_DNA"/>
</dbReference>
<reference evidence="3" key="3">
    <citation type="submission" date="2015-04" db="UniProtKB">
        <authorList>
            <consortium name="EnsemblPlants"/>
        </authorList>
    </citation>
    <scope>IDENTIFICATION</scope>
    <source>
        <strain evidence="3">cv. Jemalong A17</strain>
    </source>
</reference>
<dbReference type="InterPro" id="IPR051596">
    <property type="entry name" value="Caulimoviridae_Movement"/>
</dbReference>
<keyword evidence="1" id="KW-0175">Coiled coil</keyword>
<dbReference type="InterPro" id="IPR028919">
    <property type="entry name" value="Viral_movement"/>
</dbReference>
<dbReference type="Pfam" id="PF01107">
    <property type="entry name" value="MP"/>
    <property type="match status" value="1"/>
</dbReference>